<evidence type="ECO:0000256" key="2">
    <source>
        <dbReference type="ARBA" id="ARBA00022679"/>
    </source>
</evidence>
<feature type="non-terminal residue" evidence="7">
    <location>
        <position position="1"/>
    </location>
</feature>
<sequence length="134" mass="15269">HYAFQSDTQLYFILDYCPGGDLFFHLSRFGCFPEPVAKFYAAEISLALVHLHEHGIVYRDLKPENIMLDVDGHVKLADFGLAKQGISNRLDGTHALFHVTPPLHVPVRMCVKSFLLVICPFENIVRLLLLCFRV</sequence>
<keyword evidence="5" id="KW-0067">ATP-binding</keyword>
<reference evidence="7 8" key="1">
    <citation type="submission" date="2018-08" db="EMBL/GenBank/DDBJ databases">
        <title>Aphanomyces genome sequencing and annotation.</title>
        <authorList>
            <person name="Minardi D."/>
            <person name="Oidtmann B."/>
            <person name="Van Der Giezen M."/>
            <person name="Studholme D.J."/>
        </authorList>
    </citation>
    <scope>NUCLEOTIDE SEQUENCE [LARGE SCALE GENOMIC DNA]</scope>
    <source>
        <strain evidence="7 8">Da</strain>
    </source>
</reference>
<dbReference type="PANTHER" id="PTHR24351">
    <property type="entry name" value="RIBOSOMAL PROTEIN S6 KINASE"/>
    <property type="match status" value="1"/>
</dbReference>
<evidence type="ECO:0000259" key="6">
    <source>
        <dbReference type="PROSITE" id="PS50011"/>
    </source>
</evidence>
<dbReference type="InterPro" id="IPR008271">
    <property type="entry name" value="Ser/Thr_kinase_AS"/>
</dbReference>
<dbReference type="Gene3D" id="3.30.200.20">
    <property type="entry name" value="Phosphorylase Kinase, domain 1"/>
    <property type="match status" value="1"/>
</dbReference>
<protein>
    <recommendedName>
        <fullName evidence="6">Protein kinase domain-containing protein</fullName>
    </recommendedName>
</protein>
<dbReference type="Pfam" id="PF00069">
    <property type="entry name" value="Pkinase"/>
    <property type="match status" value="1"/>
</dbReference>
<dbReference type="AlphaFoldDB" id="A0A3R7C5G0"/>
<name>A0A3R7C5G0_APHAT</name>
<evidence type="ECO:0000256" key="3">
    <source>
        <dbReference type="ARBA" id="ARBA00022741"/>
    </source>
</evidence>
<evidence type="ECO:0000256" key="4">
    <source>
        <dbReference type="ARBA" id="ARBA00022777"/>
    </source>
</evidence>
<keyword evidence="4" id="KW-0418">Kinase</keyword>
<dbReference type="Proteomes" id="UP000285430">
    <property type="component" value="Unassembled WGS sequence"/>
</dbReference>
<dbReference type="InterPro" id="IPR000719">
    <property type="entry name" value="Prot_kinase_dom"/>
</dbReference>
<proteinExistence type="predicted"/>
<keyword evidence="2" id="KW-0808">Transferase</keyword>
<keyword evidence="3" id="KW-0547">Nucleotide-binding</keyword>
<dbReference type="SUPFAM" id="SSF56112">
    <property type="entry name" value="Protein kinase-like (PK-like)"/>
    <property type="match status" value="1"/>
</dbReference>
<comment type="caution">
    <text evidence="7">The sequence shown here is derived from an EMBL/GenBank/DDBJ whole genome shotgun (WGS) entry which is preliminary data.</text>
</comment>
<dbReference type="PROSITE" id="PS50011">
    <property type="entry name" value="PROTEIN_KINASE_DOM"/>
    <property type="match status" value="1"/>
</dbReference>
<dbReference type="GO" id="GO:0004674">
    <property type="term" value="F:protein serine/threonine kinase activity"/>
    <property type="evidence" value="ECO:0007669"/>
    <property type="project" value="UniProtKB-KW"/>
</dbReference>
<dbReference type="PROSITE" id="PS00108">
    <property type="entry name" value="PROTEIN_KINASE_ST"/>
    <property type="match status" value="1"/>
</dbReference>
<organism evidence="7 8">
    <name type="scientific">Aphanomyces astaci</name>
    <name type="common">Crayfish plague agent</name>
    <dbReference type="NCBI Taxonomy" id="112090"/>
    <lineage>
        <taxon>Eukaryota</taxon>
        <taxon>Sar</taxon>
        <taxon>Stramenopiles</taxon>
        <taxon>Oomycota</taxon>
        <taxon>Saprolegniomycetes</taxon>
        <taxon>Saprolegniales</taxon>
        <taxon>Verrucalvaceae</taxon>
        <taxon>Aphanomyces</taxon>
    </lineage>
</organism>
<keyword evidence="1" id="KW-0723">Serine/threonine-protein kinase</keyword>
<dbReference type="SMART" id="SM00220">
    <property type="entry name" value="S_TKc"/>
    <property type="match status" value="1"/>
</dbReference>
<dbReference type="Gene3D" id="1.10.510.10">
    <property type="entry name" value="Transferase(Phosphotransferase) domain 1"/>
    <property type="match status" value="1"/>
</dbReference>
<evidence type="ECO:0000256" key="5">
    <source>
        <dbReference type="ARBA" id="ARBA00022840"/>
    </source>
</evidence>
<evidence type="ECO:0000313" key="8">
    <source>
        <dbReference type="Proteomes" id="UP000285430"/>
    </source>
</evidence>
<evidence type="ECO:0000256" key="1">
    <source>
        <dbReference type="ARBA" id="ARBA00022527"/>
    </source>
</evidence>
<feature type="domain" description="Protein kinase" evidence="6">
    <location>
        <begin position="1"/>
        <end position="134"/>
    </location>
</feature>
<gene>
    <name evidence="7" type="ORF">DYB37_013329</name>
</gene>
<dbReference type="InterPro" id="IPR011009">
    <property type="entry name" value="Kinase-like_dom_sf"/>
</dbReference>
<dbReference type="FunFam" id="1.10.510.10:FF:000551">
    <property type="entry name" value="Non-specific serine/threonine protein kinase"/>
    <property type="match status" value="1"/>
</dbReference>
<dbReference type="GO" id="GO:0005524">
    <property type="term" value="F:ATP binding"/>
    <property type="evidence" value="ECO:0007669"/>
    <property type="project" value="UniProtKB-KW"/>
</dbReference>
<evidence type="ECO:0000313" key="7">
    <source>
        <dbReference type="EMBL" id="RHZ15495.1"/>
    </source>
</evidence>
<accession>A0A3R7C5G0</accession>
<dbReference type="EMBL" id="QUTH01004117">
    <property type="protein sequence ID" value="RHZ15495.1"/>
    <property type="molecule type" value="Genomic_DNA"/>
</dbReference>